<dbReference type="InterPro" id="IPR009030">
    <property type="entry name" value="Growth_fac_rcpt_cys_sf"/>
</dbReference>
<organism evidence="2 3">
    <name type="scientific">Popillia japonica</name>
    <name type="common">Japanese beetle</name>
    <dbReference type="NCBI Taxonomy" id="7064"/>
    <lineage>
        <taxon>Eukaryota</taxon>
        <taxon>Metazoa</taxon>
        <taxon>Ecdysozoa</taxon>
        <taxon>Arthropoda</taxon>
        <taxon>Hexapoda</taxon>
        <taxon>Insecta</taxon>
        <taxon>Pterygota</taxon>
        <taxon>Neoptera</taxon>
        <taxon>Endopterygota</taxon>
        <taxon>Coleoptera</taxon>
        <taxon>Polyphaga</taxon>
        <taxon>Scarabaeiformia</taxon>
        <taxon>Scarabaeidae</taxon>
        <taxon>Rutelinae</taxon>
        <taxon>Popillia</taxon>
    </lineage>
</organism>
<feature type="transmembrane region" description="Helical" evidence="1">
    <location>
        <begin position="46"/>
        <end position="63"/>
    </location>
</feature>
<keyword evidence="1" id="KW-0812">Transmembrane</keyword>
<keyword evidence="3" id="KW-1185">Reference proteome</keyword>
<feature type="transmembrane region" description="Helical" evidence="1">
    <location>
        <begin position="6"/>
        <end position="26"/>
    </location>
</feature>
<evidence type="ECO:0008006" key="4">
    <source>
        <dbReference type="Google" id="ProtNLM"/>
    </source>
</evidence>
<sequence length="119" mass="13753">MFLTSVLTADVVQCQYCHISYIILVFDRCSNLIRQNLKIAFEDMKLLWIILIVTVGLGSFAQARPRCAPGYFLVRNRCRSLNSRANYYGMNIGRLKYCQKGYINVNGQCRKLSRPRFSS</sequence>
<name>A0AAW1J056_POPJA</name>
<accession>A0AAW1J056</accession>
<keyword evidence="1" id="KW-1133">Transmembrane helix</keyword>
<evidence type="ECO:0000313" key="3">
    <source>
        <dbReference type="Proteomes" id="UP001458880"/>
    </source>
</evidence>
<dbReference type="AlphaFoldDB" id="A0AAW1J056"/>
<reference evidence="2 3" key="1">
    <citation type="journal article" date="2024" name="BMC Genomics">
        <title>De novo assembly and annotation of Popillia japonica's genome with initial clues to its potential as an invasive pest.</title>
        <authorList>
            <person name="Cucini C."/>
            <person name="Boschi S."/>
            <person name="Funari R."/>
            <person name="Cardaioli E."/>
            <person name="Iannotti N."/>
            <person name="Marturano G."/>
            <person name="Paoli F."/>
            <person name="Bruttini M."/>
            <person name="Carapelli A."/>
            <person name="Frati F."/>
            <person name="Nardi F."/>
        </authorList>
    </citation>
    <scope>NUCLEOTIDE SEQUENCE [LARGE SCALE GENOMIC DNA]</scope>
    <source>
        <strain evidence="2">DMR45628</strain>
    </source>
</reference>
<protein>
    <recommendedName>
        <fullName evidence="4">Secreted protein</fullName>
    </recommendedName>
</protein>
<comment type="caution">
    <text evidence="2">The sequence shown here is derived from an EMBL/GenBank/DDBJ whole genome shotgun (WGS) entry which is preliminary data.</text>
</comment>
<evidence type="ECO:0000313" key="2">
    <source>
        <dbReference type="EMBL" id="KAK9695947.1"/>
    </source>
</evidence>
<proteinExistence type="predicted"/>
<dbReference type="EMBL" id="JASPKY010000466">
    <property type="protein sequence ID" value="KAK9695947.1"/>
    <property type="molecule type" value="Genomic_DNA"/>
</dbReference>
<evidence type="ECO:0000256" key="1">
    <source>
        <dbReference type="SAM" id="Phobius"/>
    </source>
</evidence>
<gene>
    <name evidence="2" type="ORF">QE152_g32222</name>
</gene>
<dbReference type="SUPFAM" id="SSF57184">
    <property type="entry name" value="Growth factor receptor domain"/>
    <property type="match status" value="1"/>
</dbReference>
<keyword evidence="1" id="KW-0472">Membrane</keyword>
<dbReference type="Proteomes" id="UP001458880">
    <property type="component" value="Unassembled WGS sequence"/>
</dbReference>